<sequence length="224" mass="25027">MKKTIVSWSGGKDSTIMLHRLLQNPEYHISGLFTSINRVARSVPFHGIREDLLKDQAASLGLAIQFIELSPSPSNNEYEESLGEFLKSCKENQITHAAFGDIFLKDIREYRENLVMDSGLQAVFPLWRERTDSLAGQFIADGYKAFICGIDGSKLPYSLLGHHYDGAFIETIKKSADPCGENGEFHTFVYGGPIFSTELSFAAAGTENTFSDFRTLLLQREDNT</sequence>
<dbReference type="EMBL" id="CP147407">
    <property type="protein sequence ID" value="WXB98699.1"/>
    <property type="molecule type" value="Genomic_DNA"/>
</dbReference>
<dbReference type="Gene3D" id="3.40.50.620">
    <property type="entry name" value="HUPs"/>
    <property type="match status" value="1"/>
</dbReference>
<dbReference type="InterPro" id="IPR014729">
    <property type="entry name" value="Rossmann-like_a/b/a_fold"/>
</dbReference>
<feature type="domain" description="Diphthamide synthase" evidence="1">
    <location>
        <begin position="3"/>
        <end position="204"/>
    </location>
</feature>
<name>A0ABZ2NMU5_9BACI</name>
<organism evidence="2 3">
    <name type="scientific">Metabacillus sediminis</name>
    <dbReference type="NCBI Taxonomy" id="3117746"/>
    <lineage>
        <taxon>Bacteria</taxon>
        <taxon>Bacillati</taxon>
        <taxon>Bacillota</taxon>
        <taxon>Bacilli</taxon>
        <taxon>Bacillales</taxon>
        <taxon>Bacillaceae</taxon>
        <taxon>Metabacillus</taxon>
    </lineage>
</organism>
<dbReference type="Gene3D" id="3.90.1490.10">
    <property type="entry name" value="putative n-type atp pyrophosphatase, domain 2"/>
    <property type="match status" value="1"/>
</dbReference>
<dbReference type="InterPro" id="IPR002761">
    <property type="entry name" value="Diphthami_syn_dom"/>
</dbReference>
<evidence type="ECO:0000259" key="1">
    <source>
        <dbReference type="Pfam" id="PF01902"/>
    </source>
</evidence>
<evidence type="ECO:0000313" key="2">
    <source>
        <dbReference type="EMBL" id="WXB98699.1"/>
    </source>
</evidence>
<proteinExistence type="predicted"/>
<dbReference type="Pfam" id="PF01902">
    <property type="entry name" value="Diphthami_syn_2"/>
    <property type="match status" value="1"/>
</dbReference>
<dbReference type="Proteomes" id="UP001377337">
    <property type="component" value="Chromosome"/>
</dbReference>
<dbReference type="RefSeq" id="WP_338781856.1">
    <property type="nucleotide sequence ID" value="NZ_CP147407.1"/>
</dbReference>
<dbReference type="SUPFAM" id="SSF52402">
    <property type="entry name" value="Adenine nucleotide alpha hydrolases-like"/>
    <property type="match status" value="1"/>
</dbReference>
<reference evidence="2 3" key="1">
    <citation type="submission" date="2024-02" db="EMBL/GenBank/DDBJ databases">
        <title>Seven novel Bacillus-like species.</title>
        <authorList>
            <person name="Liu G."/>
        </authorList>
    </citation>
    <scope>NUCLEOTIDE SEQUENCE [LARGE SCALE GENOMIC DNA]</scope>
    <source>
        <strain evidence="2 3">FJAT-52054</strain>
    </source>
</reference>
<protein>
    <recommendedName>
        <fullName evidence="1">Diphthamide synthase domain-containing protein</fullName>
    </recommendedName>
</protein>
<evidence type="ECO:0000313" key="3">
    <source>
        <dbReference type="Proteomes" id="UP001377337"/>
    </source>
</evidence>
<gene>
    <name evidence="2" type="ORF">WCV65_09545</name>
</gene>
<keyword evidence="3" id="KW-1185">Reference proteome</keyword>
<accession>A0ABZ2NMU5</accession>